<dbReference type="GO" id="GO:0005886">
    <property type="term" value="C:plasma membrane"/>
    <property type="evidence" value="ECO:0007669"/>
    <property type="project" value="UniProtKB-SubCell"/>
</dbReference>
<evidence type="ECO:0000256" key="3">
    <source>
        <dbReference type="ARBA" id="ARBA00022670"/>
    </source>
</evidence>
<dbReference type="AlphaFoldDB" id="A0A1F6G4I9"/>
<evidence type="ECO:0000256" key="8">
    <source>
        <dbReference type="ARBA" id="ARBA00023136"/>
    </source>
</evidence>
<protein>
    <recommendedName>
        <fullName evidence="9">Lipoprotein signal peptidase</fullName>
        <ecNumber evidence="9">3.4.23.36</ecNumber>
    </recommendedName>
    <alternativeName>
        <fullName evidence="9">Prolipoprotein signal peptidase</fullName>
    </alternativeName>
    <alternativeName>
        <fullName evidence="9">Signal peptidase II</fullName>
        <shortName evidence="9">SPase II</shortName>
    </alternativeName>
</protein>
<evidence type="ECO:0000256" key="6">
    <source>
        <dbReference type="ARBA" id="ARBA00022801"/>
    </source>
</evidence>
<feature type="transmembrane region" description="Helical" evidence="9">
    <location>
        <begin position="130"/>
        <end position="152"/>
    </location>
</feature>
<comment type="function">
    <text evidence="9">This protein specifically catalyzes the removal of signal peptides from prolipoproteins.</text>
</comment>
<evidence type="ECO:0000256" key="2">
    <source>
        <dbReference type="ARBA" id="ARBA00022475"/>
    </source>
</evidence>
<keyword evidence="7 9" id="KW-1133">Transmembrane helix</keyword>
<comment type="caution">
    <text evidence="9">Lacks conserved residue(s) required for the propagation of feature annotation.</text>
</comment>
<feature type="active site" evidence="9">
    <location>
        <position position="119"/>
    </location>
</feature>
<comment type="caution">
    <text evidence="11">The sequence shown here is derived from an EMBL/GenBank/DDBJ whole genome shotgun (WGS) entry which is preliminary data.</text>
</comment>
<evidence type="ECO:0000256" key="10">
    <source>
        <dbReference type="RuleBase" id="RU004181"/>
    </source>
</evidence>
<dbReference type="STRING" id="1817772.A2527_13885"/>
<evidence type="ECO:0000256" key="1">
    <source>
        <dbReference type="ARBA" id="ARBA00006139"/>
    </source>
</evidence>
<comment type="catalytic activity">
    <reaction evidence="9">
        <text>Release of signal peptides from bacterial membrane prolipoproteins. Hydrolyzes -Xaa-Yaa-Zaa-|-(S,diacylglyceryl)Cys-, in which Xaa is hydrophobic (preferably Leu), and Yaa (Ala or Ser) and Zaa (Gly or Ala) have small, neutral side chains.</text>
        <dbReference type="EC" id="3.4.23.36"/>
    </reaction>
</comment>
<dbReference type="UniPathway" id="UPA00665"/>
<evidence type="ECO:0000313" key="11">
    <source>
        <dbReference type="EMBL" id="OGG93023.1"/>
    </source>
</evidence>
<dbReference type="NCBIfam" id="TIGR00077">
    <property type="entry name" value="lspA"/>
    <property type="match status" value="1"/>
</dbReference>
<dbReference type="InterPro" id="IPR001872">
    <property type="entry name" value="Peptidase_A8"/>
</dbReference>
<feature type="active site" evidence="9">
    <location>
        <position position="137"/>
    </location>
</feature>
<name>A0A1F6G4I9_9PROT</name>
<sequence length="159" mass="18102">MMAFYLILAIFLAVLDQLVKLAVRQQMGDGQVIDLIPNLINLTYQENRGISFSLFADLPESMRALFLTGVSALVVLGLLVYLKKHWPSYQRGERLGFALILGGALGNLIDRGWRGSVTDYMHFYYFDQSFFVNNLADDLISIGFVLVLIYSFKERVHEK</sequence>
<dbReference type="PANTHER" id="PTHR33695:SF1">
    <property type="entry name" value="LIPOPROTEIN SIGNAL PEPTIDASE"/>
    <property type="match status" value="1"/>
</dbReference>
<organism evidence="11 12">
    <name type="scientific">Candidatus Lambdaproteobacteria bacterium RIFOXYD2_FULL_50_16</name>
    <dbReference type="NCBI Taxonomy" id="1817772"/>
    <lineage>
        <taxon>Bacteria</taxon>
        <taxon>Pseudomonadati</taxon>
        <taxon>Pseudomonadota</taxon>
        <taxon>Candidatus Lambdaproteobacteria</taxon>
    </lineage>
</organism>
<evidence type="ECO:0000256" key="9">
    <source>
        <dbReference type="HAMAP-Rule" id="MF_00161"/>
    </source>
</evidence>
<proteinExistence type="inferred from homology"/>
<dbReference type="Proteomes" id="UP000178449">
    <property type="component" value="Unassembled WGS sequence"/>
</dbReference>
<dbReference type="GO" id="GO:0004190">
    <property type="term" value="F:aspartic-type endopeptidase activity"/>
    <property type="evidence" value="ECO:0007669"/>
    <property type="project" value="UniProtKB-UniRule"/>
</dbReference>
<dbReference type="EMBL" id="MFNE01000053">
    <property type="protein sequence ID" value="OGG93023.1"/>
    <property type="molecule type" value="Genomic_DNA"/>
</dbReference>
<feature type="transmembrane region" description="Helical" evidence="9">
    <location>
        <begin position="64"/>
        <end position="82"/>
    </location>
</feature>
<dbReference type="HAMAP" id="MF_00161">
    <property type="entry name" value="LspA"/>
    <property type="match status" value="1"/>
</dbReference>
<evidence type="ECO:0000256" key="5">
    <source>
        <dbReference type="ARBA" id="ARBA00022750"/>
    </source>
</evidence>
<accession>A0A1F6G4I9</accession>
<reference evidence="11 12" key="1">
    <citation type="journal article" date="2016" name="Nat. Commun.">
        <title>Thousands of microbial genomes shed light on interconnected biogeochemical processes in an aquifer system.</title>
        <authorList>
            <person name="Anantharaman K."/>
            <person name="Brown C.T."/>
            <person name="Hug L.A."/>
            <person name="Sharon I."/>
            <person name="Castelle C.J."/>
            <person name="Probst A.J."/>
            <person name="Thomas B.C."/>
            <person name="Singh A."/>
            <person name="Wilkins M.J."/>
            <person name="Karaoz U."/>
            <person name="Brodie E.L."/>
            <person name="Williams K.H."/>
            <person name="Hubbard S.S."/>
            <person name="Banfield J.F."/>
        </authorList>
    </citation>
    <scope>NUCLEOTIDE SEQUENCE [LARGE SCALE GENOMIC DNA]</scope>
</reference>
<keyword evidence="4 9" id="KW-0812">Transmembrane</keyword>
<evidence type="ECO:0000256" key="4">
    <source>
        <dbReference type="ARBA" id="ARBA00022692"/>
    </source>
</evidence>
<keyword evidence="2 9" id="KW-1003">Cell membrane</keyword>
<dbReference type="PANTHER" id="PTHR33695">
    <property type="entry name" value="LIPOPROTEIN SIGNAL PEPTIDASE"/>
    <property type="match status" value="1"/>
</dbReference>
<dbReference type="PRINTS" id="PR00781">
    <property type="entry name" value="LIPOSIGPTASE"/>
</dbReference>
<comment type="subcellular location">
    <subcellularLocation>
        <location evidence="9">Cell membrane</location>
        <topology evidence="9">Multi-pass membrane protein</topology>
    </subcellularLocation>
</comment>
<comment type="similarity">
    <text evidence="1 9 10">Belongs to the peptidase A8 family.</text>
</comment>
<keyword evidence="6 9" id="KW-0378">Hydrolase</keyword>
<evidence type="ECO:0000256" key="7">
    <source>
        <dbReference type="ARBA" id="ARBA00022989"/>
    </source>
</evidence>
<keyword evidence="5 9" id="KW-0064">Aspartyl protease</keyword>
<dbReference type="EC" id="3.4.23.36" evidence="9"/>
<keyword evidence="3 9" id="KW-0645">Protease</keyword>
<gene>
    <name evidence="9" type="primary">lspA</name>
    <name evidence="11" type="ORF">A2527_13885</name>
</gene>
<feature type="transmembrane region" description="Helical" evidence="9">
    <location>
        <begin position="94"/>
        <end position="110"/>
    </location>
</feature>
<dbReference type="GO" id="GO:0006508">
    <property type="term" value="P:proteolysis"/>
    <property type="evidence" value="ECO:0007669"/>
    <property type="project" value="UniProtKB-KW"/>
</dbReference>
<comment type="pathway">
    <text evidence="9">Protein modification; lipoprotein biosynthesis (signal peptide cleavage).</text>
</comment>
<evidence type="ECO:0000313" key="12">
    <source>
        <dbReference type="Proteomes" id="UP000178449"/>
    </source>
</evidence>
<keyword evidence="8 9" id="KW-0472">Membrane</keyword>
<dbReference type="Pfam" id="PF01252">
    <property type="entry name" value="Peptidase_A8"/>
    <property type="match status" value="1"/>
</dbReference>